<evidence type="ECO:0000313" key="3">
    <source>
        <dbReference type="EMBL" id="OPL21495.1"/>
    </source>
</evidence>
<comment type="caution">
    <text evidence="3">The sequence shown here is derived from an EMBL/GenBank/DDBJ whole genome shotgun (WGS) entry which is preliminary data.</text>
</comment>
<dbReference type="EMBL" id="KV591171">
    <property type="protein sequence ID" value="OPL21495.1"/>
    <property type="molecule type" value="Genomic_DNA"/>
</dbReference>
<evidence type="ECO:0000313" key="4">
    <source>
        <dbReference type="Proteomes" id="UP000266721"/>
    </source>
</evidence>
<organism evidence="3 4">
    <name type="scientific">Mytilus galloprovincialis</name>
    <name type="common">Mediterranean mussel</name>
    <dbReference type="NCBI Taxonomy" id="29158"/>
    <lineage>
        <taxon>Eukaryota</taxon>
        <taxon>Metazoa</taxon>
        <taxon>Spiralia</taxon>
        <taxon>Lophotrochozoa</taxon>
        <taxon>Mollusca</taxon>
        <taxon>Bivalvia</taxon>
        <taxon>Autobranchia</taxon>
        <taxon>Pteriomorphia</taxon>
        <taxon>Mytilida</taxon>
        <taxon>Mytiloidea</taxon>
        <taxon>Mytilidae</taxon>
        <taxon>Mytilinae</taxon>
        <taxon>Mytilus</taxon>
    </lineage>
</organism>
<dbReference type="Proteomes" id="UP000266721">
    <property type="component" value="Unassembled WGS sequence"/>
</dbReference>
<feature type="region of interest" description="Disordered" evidence="1">
    <location>
        <begin position="45"/>
        <end position="71"/>
    </location>
</feature>
<keyword evidence="2" id="KW-0812">Transmembrane</keyword>
<name>A0A3L5TQP8_MYTGA</name>
<feature type="transmembrane region" description="Helical" evidence="2">
    <location>
        <begin position="13"/>
        <end position="36"/>
    </location>
</feature>
<evidence type="ECO:0000256" key="1">
    <source>
        <dbReference type="SAM" id="MobiDB-lite"/>
    </source>
</evidence>
<feature type="non-terminal residue" evidence="3">
    <location>
        <position position="1"/>
    </location>
</feature>
<gene>
    <name evidence="3" type="ORF">AM593_06113</name>
</gene>
<evidence type="ECO:0000256" key="2">
    <source>
        <dbReference type="SAM" id="Phobius"/>
    </source>
</evidence>
<sequence length="161" mass="17879">LYFYLSFTDGPDYALVIGVIVGVLLITCIIVGVCLLRRRNASSSAKRPIKMTQSNSTHDPAQGQTEQDNDQEAQLMNSPDTMHLSISHAVVATNEVLNTYSHLGNTLDDSDVMYDHTVRHTVLNTGDGDYGITHRILTEDDYDVSGNYRLSLTNKKDPVYN</sequence>
<keyword evidence="4" id="KW-1185">Reference proteome</keyword>
<keyword evidence="2" id="KW-0472">Membrane</keyword>
<proteinExistence type="predicted"/>
<dbReference type="AlphaFoldDB" id="A0A3L5TQP8"/>
<reference evidence="3 4" key="1">
    <citation type="journal article" date="2016" name="PLoS ONE">
        <title>A First Insight into the Genome of the Filter-Feeder Mussel Mytilus galloprovincialis.</title>
        <authorList>
            <person name="Murgarella M."/>
            <person name="Puiu D."/>
            <person name="Novoa B."/>
            <person name="Figueras A."/>
            <person name="Posada D."/>
            <person name="Canchaya C."/>
        </authorList>
    </citation>
    <scope>NUCLEOTIDE SEQUENCE [LARGE SCALE GENOMIC DNA]</scope>
    <source>
        <tissue evidence="3">Muscle</tissue>
    </source>
</reference>
<accession>A0A3L5TQP8</accession>
<protein>
    <submittedName>
        <fullName evidence="3">Uncharacterized protein</fullName>
    </submittedName>
</protein>
<keyword evidence="2" id="KW-1133">Transmembrane helix</keyword>